<evidence type="ECO:0000256" key="11">
    <source>
        <dbReference type="RuleBase" id="RU003357"/>
    </source>
</evidence>
<evidence type="ECO:0000256" key="2">
    <source>
        <dbReference type="ARBA" id="ARBA00022448"/>
    </source>
</evidence>
<feature type="domain" description="TonB-dependent receptor plug" evidence="14">
    <location>
        <begin position="94"/>
        <end position="204"/>
    </location>
</feature>
<dbReference type="Gene3D" id="2.170.130.10">
    <property type="entry name" value="TonB-dependent receptor, plug domain"/>
    <property type="match status" value="1"/>
</dbReference>
<evidence type="ECO:0000256" key="1">
    <source>
        <dbReference type="ARBA" id="ARBA00004571"/>
    </source>
</evidence>
<reference evidence="15 16" key="2">
    <citation type="journal article" date="2016" name="Infect. Immun.">
        <title>Helicobacter saguini, a Novel Helicobacter Isolated from Cotton-Top Tamarins with Ulcerative Colitis, Has Proinflammatory Properties and Induces Typhlocolitis and Dysplasia in Gnotobiotic IL-10-/- Mice.</title>
        <authorList>
            <person name="Shen Z."/>
            <person name="Mannion A."/>
            <person name="Whary M.T."/>
            <person name="Muthupalani S."/>
            <person name="Sheh A."/>
            <person name="Feng Y."/>
            <person name="Gong G."/>
            <person name="Vandamme P."/>
            <person name="Holcombe H.R."/>
            <person name="Paster B.J."/>
            <person name="Fox J.G."/>
        </authorList>
    </citation>
    <scope>NUCLEOTIDE SEQUENCE [LARGE SCALE GENOMIC DNA]</scope>
    <source>
        <strain evidence="15 16">MIT 97-6194</strain>
    </source>
</reference>
<organism evidence="15 16">
    <name type="scientific">Helicobacter saguini</name>
    <dbReference type="NCBI Taxonomy" id="1548018"/>
    <lineage>
        <taxon>Bacteria</taxon>
        <taxon>Pseudomonadati</taxon>
        <taxon>Campylobacterota</taxon>
        <taxon>Epsilonproteobacteria</taxon>
        <taxon>Campylobacterales</taxon>
        <taxon>Helicobacteraceae</taxon>
        <taxon>Helicobacter</taxon>
    </lineage>
</organism>
<feature type="region of interest" description="Disordered" evidence="12">
    <location>
        <begin position="37"/>
        <end position="68"/>
    </location>
</feature>
<evidence type="ECO:0000259" key="14">
    <source>
        <dbReference type="Pfam" id="PF07715"/>
    </source>
</evidence>
<dbReference type="PROSITE" id="PS52016">
    <property type="entry name" value="TONB_DEPENDENT_REC_3"/>
    <property type="match status" value="1"/>
</dbReference>
<evidence type="ECO:0000256" key="5">
    <source>
        <dbReference type="ARBA" id="ARBA00022729"/>
    </source>
</evidence>
<evidence type="ECO:0000256" key="7">
    <source>
        <dbReference type="ARBA" id="ARBA00023077"/>
    </source>
</evidence>
<evidence type="ECO:0000313" key="16">
    <source>
        <dbReference type="Proteomes" id="UP000029714"/>
    </source>
</evidence>
<dbReference type="InterPro" id="IPR036942">
    <property type="entry name" value="Beta-barrel_TonB_sf"/>
</dbReference>
<keyword evidence="16" id="KW-1185">Reference proteome</keyword>
<keyword evidence="2 10" id="KW-0813">Transport</keyword>
<keyword evidence="9 10" id="KW-0998">Cell outer membrane</keyword>
<dbReference type="SUPFAM" id="SSF56935">
    <property type="entry name" value="Porins"/>
    <property type="match status" value="1"/>
</dbReference>
<keyword evidence="7 11" id="KW-0798">TonB box</keyword>
<keyword evidence="8 10" id="KW-0472">Membrane</keyword>
<evidence type="ECO:0000256" key="3">
    <source>
        <dbReference type="ARBA" id="ARBA00022452"/>
    </source>
</evidence>
<dbReference type="InterPro" id="IPR000531">
    <property type="entry name" value="Beta-barrel_TonB"/>
</dbReference>
<feature type="compositionally biased region" description="Basic and acidic residues" evidence="12">
    <location>
        <begin position="53"/>
        <end position="68"/>
    </location>
</feature>
<comment type="subcellular location">
    <subcellularLocation>
        <location evidence="1 10">Cell outer membrane</location>
        <topology evidence="1 10">Multi-pass membrane protein</topology>
    </subcellularLocation>
</comment>
<keyword evidence="15" id="KW-0675">Receptor</keyword>
<evidence type="ECO:0000256" key="10">
    <source>
        <dbReference type="PROSITE-ProRule" id="PRU01360"/>
    </source>
</evidence>
<comment type="caution">
    <text evidence="15">The sequence shown here is derived from an EMBL/GenBank/DDBJ whole genome shotgun (WGS) entry which is preliminary data.</text>
</comment>
<evidence type="ECO:0000259" key="13">
    <source>
        <dbReference type="Pfam" id="PF00593"/>
    </source>
</evidence>
<keyword evidence="5" id="KW-0732">Signal</keyword>
<dbReference type="PANTHER" id="PTHR30069">
    <property type="entry name" value="TONB-DEPENDENT OUTER MEMBRANE RECEPTOR"/>
    <property type="match status" value="1"/>
</dbReference>
<dbReference type="Pfam" id="PF00593">
    <property type="entry name" value="TonB_dep_Rec_b-barrel"/>
    <property type="match status" value="1"/>
</dbReference>
<evidence type="ECO:0000256" key="8">
    <source>
        <dbReference type="ARBA" id="ARBA00023136"/>
    </source>
</evidence>
<dbReference type="GO" id="GO:0009279">
    <property type="term" value="C:cell outer membrane"/>
    <property type="evidence" value="ECO:0007669"/>
    <property type="project" value="UniProtKB-SubCell"/>
</dbReference>
<dbReference type="OrthoDB" id="5389752at2"/>
<dbReference type="PANTHER" id="PTHR30069:SF53">
    <property type="entry name" value="COLICIN I RECEPTOR-RELATED"/>
    <property type="match status" value="1"/>
</dbReference>
<gene>
    <name evidence="15" type="ORF">LS64_005010</name>
</gene>
<feature type="domain" description="TonB-dependent receptor-like beta-barrel" evidence="13">
    <location>
        <begin position="255"/>
        <end position="727"/>
    </location>
</feature>
<accession>A0A347VTU5</accession>
<evidence type="ECO:0000313" key="15">
    <source>
        <dbReference type="EMBL" id="TLD94610.1"/>
    </source>
</evidence>
<sequence length="772" mass="87134">MTLASVDSKDFIESKNCQDIDCHELLRDSRNDNIITLAENETDSNKITESSESDSKETSENKDDKDKEAKAYKLQAVTTTAQKVSTASGYEQNLRDAPASISVITSEEIMTRPIRDIGDAVQDIPGVYTEQDKTGQNTIKMRGMESKYTLILIDGKRQNTAQGFIANALGNATSFMPPASMIERIEVIRGPASIIYGSDAMGGVINVITKKHSDKLTMGIQAETKLFEEKEWGNVYGANGYIFVPLIKQTLSLNLRGGGRYNEQNGFRKPSWATLNTTNDPRGPNPYMGHSATGSHNWNAGLRLTYTPDKHNTIYLDSEVYNGRFGSLNTSRFSFTSVQEMYKTNNVLSHEAEYDWGKLSTYGQYTFTVIAAHAMNSGNEYPSDGGIKGLPPGASKGDYINWANRRENHNAVFQSTYNKQFNFNAAGFLIFSGGVYYMYERLHDFSSRSPFDKDMHQVAVFAEGEYHINDYISTTLGLRYNYSNIFDSRIPNPRVYINYTPTEWLTIKAGIASGMLTPQLSYIYYGPTESTSNNVTTYTYGNYDIQPELSWNYELSTMFDTKYFGAVLTGYYTDFTNKIAQTRYYGGLCEGQVGNATQCYIYTNLGKSLMAGLEVGANLKPFYGFSLDTSYSFTYTQRLEGEYKGEPLVEVPFHAINVTPKYTWNDFSIYLRWTGRFMTPTDPSSGAARTGVRNIVGKYYKDYQLVDIAATYKFFKHYIVTFAVNNLFDVYFMDYSRVASTNNAGVTSYSAQNNYQRILPSRNYWLTLRVEF</sequence>
<dbReference type="InterPro" id="IPR039426">
    <property type="entry name" value="TonB-dep_rcpt-like"/>
</dbReference>
<evidence type="ECO:0000256" key="4">
    <source>
        <dbReference type="ARBA" id="ARBA00022692"/>
    </source>
</evidence>
<dbReference type="CDD" id="cd01347">
    <property type="entry name" value="ligand_gated_channel"/>
    <property type="match status" value="1"/>
</dbReference>
<keyword evidence="3 10" id="KW-1134">Transmembrane beta strand</keyword>
<evidence type="ECO:0000256" key="12">
    <source>
        <dbReference type="SAM" id="MobiDB-lite"/>
    </source>
</evidence>
<dbReference type="GO" id="GO:0015344">
    <property type="term" value="F:siderophore uptake transmembrane transporter activity"/>
    <property type="evidence" value="ECO:0007669"/>
    <property type="project" value="TreeGrafter"/>
</dbReference>
<reference evidence="15 16" key="1">
    <citation type="journal article" date="2014" name="Genome Announc.">
        <title>Draft genome sequences of eight enterohepatic helicobacter species isolated from both laboratory and wild rodents.</title>
        <authorList>
            <person name="Sheh A."/>
            <person name="Shen Z."/>
            <person name="Fox J.G."/>
        </authorList>
    </citation>
    <scope>NUCLEOTIDE SEQUENCE [LARGE SCALE GENOMIC DNA]</scope>
    <source>
        <strain evidence="15 16">MIT 97-6194</strain>
    </source>
</reference>
<dbReference type="InterPro" id="IPR012910">
    <property type="entry name" value="Plug_dom"/>
</dbReference>
<evidence type="ECO:0000256" key="6">
    <source>
        <dbReference type="ARBA" id="ARBA00023065"/>
    </source>
</evidence>
<dbReference type="GO" id="GO:0044718">
    <property type="term" value="P:siderophore transmembrane transport"/>
    <property type="evidence" value="ECO:0007669"/>
    <property type="project" value="TreeGrafter"/>
</dbReference>
<name>A0A347VTU5_9HELI</name>
<dbReference type="EMBL" id="JRMP02000006">
    <property type="protein sequence ID" value="TLD94610.1"/>
    <property type="molecule type" value="Genomic_DNA"/>
</dbReference>
<dbReference type="Pfam" id="PF07715">
    <property type="entry name" value="Plug"/>
    <property type="match status" value="1"/>
</dbReference>
<comment type="similarity">
    <text evidence="10 11">Belongs to the TonB-dependent receptor family.</text>
</comment>
<keyword evidence="6" id="KW-0406">Ion transport</keyword>
<dbReference type="InterPro" id="IPR037066">
    <property type="entry name" value="Plug_dom_sf"/>
</dbReference>
<dbReference type="AlphaFoldDB" id="A0A347VTU5"/>
<dbReference type="Gene3D" id="2.40.170.20">
    <property type="entry name" value="TonB-dependent receptor, beta-barrel domain"/>
    <property type="match status" value="1"/>
</dbReference>
<evidence type="ECO:0000256" key="9">
    <source>
        <dbReference type="ARBA" id="ARBA00023237"/>
    </source>
</evidence>
<dbReference type="Proteomes" id="UP000029714">
    <property type="component" value="Unassembled WGS sequence"/>
</dbReference>
<keyword evidence="4 10" id="KW-0812">Transmembrane</keyword>
<proteinExistence type="inferred from homology"/>
<protein>
    <submittedName>
        <fullName evidence="15">TonB-dependent receptor</fullName>
    </submittedName>
</protein>